<reference evidence="3 4" key="1">
    <citation type="submission" date="2023-01" db="EMBL/GenBank/DDBJ databases">
        <authorList>
            <person name="Whitehead M."/>
        </authorList>
    </citation>
    <scope>NUCLEOTIDE SEQUENCE [LARGE SCALE GENOMIC DNA]</scope>
</reference>
<keyword evidence="2" id="KW-0732">Signal</keyword>
<keyword evidence="4" id="KW-1185">Reference proteome</keyword>
<dbReference type="Proteomes" id="UP001160148">
    <property type="component" value="Unassembled WGS sequence"/>
</dbReference>
<evidence type="ECO:0000256" key="1">
    <source>
        <dbReference type="SAM" id="MobiDB-lite"/>
    </source>
</evidence>
<sequence length="360" mass="41122">MRRLPVIWLPLALAVLITSRCAIGEPTRSQLRQMIDMILFEDKVYDDVLSEKVILDQSDNLPPWVEETLEDLRNVDPLKSLFALSTPHQYYSGDNQNLSATIIGKSLTCLTHKRVAFHLSLIVGLIQNKDNRVKFQARSRVFTYTIPFYIDMLASVYKKYDELLDVYDTLHDMFSSPNIEEDAECEANIEKLKKELAFLTDVIKSSCVVNEMKEYCGSLQLKQLDSCGDKITEENIVADLDVNTYVATLMENENNILNLFDEMDLLRSMHMDAWKVWLKTPDLQPVTETGEFIRTPLPKYRSEVEEIIENRERAVKEENDLARAMAEKKVEIPVEIMKPPEGETPPADSQAGPSDAAIPD</sequence>
<dbReference type="AlphaFoldDB" id="A0AAV0XPC0"/>
<evidence type="ECO:0000313" key="4">
    <source>
        <dbReference type="Proteomes" id="UP001160148"/>
    </source>
</evidence>
<proteinExistence type="predicted"/>
<feature type="region of interest" description="Disordered" evidence="1">
    <location>
        <begin position="332"/>
        <end position="360"/>
    </location>
</feature>
<evidence type="ECO:0000313" key="3">
    <source>
        <dbReference type="EMBL" id="CAI6369246.1"/>
    </source>
</evidence>
<comment type="caution">
    <text evidence="3">The sequence shown here is derived from an EMBL/GenBank/DDBJ whole genome shotgun (WGS) entry which is preliminary data.</text>
</comment>
<organism evidence="3 4">
    <name type="scientific">Macrosiphum euphorbiae</name>
    <name type="common">potato aphid</name>
    <dbReference type="NCBI Taxonomy" id="13131"/>
    <lineage>
        <taxon>Eukaryota</taxon>
        <taxon>Metazoa</taxon>
        <taxon>Ecdysozoa</taxon>
        <taxon>Arthropoda</taxon>
        <taxon>Hexapoda</taxon>
        <taxon>Insecta</taxon>
        <taxon>Pterygota</taxon>
        <taxon>Neoptera</taxon>
        <taxon>Paraneoptera</taxon>
        <taxon>Hemiptera</taxon>
        <taxon>Sternorrhyncha</taxon>
        <taxon>Aphidomorpha</taxon>
        <taxon>Aphidoidea</taxon>
        <taxon>Aphididae</taxon>
        <taxon>Macrosiphini</taxon>
        <taxon>Macrosiphum</taxon>
    </lineage>
</organism>
<accession>A0AAV0XPC0</accession>
<dbReference type="EMBL" id="CARXXK010000005">
    <property type="protein sequence ID" value="CAI6369246.1"/>
    <property type="molecule type" value="Genomic_DNA"/>
</dbReference>
<feature type="chain" id="PRO_5043516420" evidence="2">
    <location>
        <begin position="25"/>
        <end position="360"/>
    </location>
</feature>
<name>A0AAV0XPC0_9HEMI</name>
<gene>
    <name evidence="3" type="ORF">MEUPH1_LOCUS23507</name>
</gene>
<feature type="signal peptide" evidence="2">
    <location>
        <begin position="1"/>
        <end position="24"/>
    </location>
</feature>
<protein>
    <submittedName>
        <fullName evidence="3">Uncharacterized protein</fullName>
    </submittedName>
</protein>
<evidence type="ECO:0000256" key="2">
    <source>
        <dbReference type="SAM" id="SignalP"/>
    </source>
</evidence>